<evidence type="ECO:0000313" key="5">
    <source>
        <dbReference type="Proteomes" id="UP000050277"/>
    </source>
</evidence>
<dbReference type="SUPFAM" id="SSF46785">
    <property type="entry name" value="Winged helix' DNA-binding domain"/>
    <property type="match status" value="1"/>
</dbReference>
<keyword evidence="2" id="KW-0804">Transcription</keyword>
<gene>
    <name evidence="4" type="ORF">SE18_25025</name>
</gene>
<name>A0A0P6YE39_9CHLR</name>
<dbReference type="Pfam" id="PF08220">
    <property type="entry name" value="HTH_DeoR"/>
    <property type="match status" value="1"/>
</dbReference>
<keyword evidence="1" id="KW-0805">Transcription regulation</keyword>
<evidence type="ECO:0000259" key="3">
    <source>
        <dbReference type="Pfam" id="PF08220"/>
    </source>
</evidence>
<evidence type="ECO:0000256" key="1">
    <source>
        <dbReference type="ARBA" id="ARBA00023015"/>
    </source>
</evidence>
<accession>A0A0P6YE39</accession>
<dbReference type="Gene3D" id="1.10.10.10">
    <property type="entry name" value="Winged helix-like DNA-binding domain superfamily/Winged helix DNA-binding domain"/>
    <property type="match status" value="1"/>
</dbReference>
<dbReference type="RefSeq" id="WP_054537203.1">
    <property type="nucleotide sequence ID" value="NZ_LGKP01000040.1"/>
</dbReference>
<dbReference type="InterPro" id="IPR001034">
    <property type="entry name" value="DeoR_HTH"/>
</dbReference>
<dbReference type="InterPro" id="IPR036388">
    <property type="entry name" value="WH-like_DNA-bd_sf"/>
</dbReference>
<sequence length="220" mass="24312">MTVFGIREGTPAGDIVSYIQRKGSATVKELEDALAVSTTAVREQLTHLTNQGLITPSKIRQGPGRPSYRYTLTAKAQSLFPKGYDVLLNVLLEEILATEGPEGMAQLLSRVGTRLATLYTGDHPANVALRERLMQFVYTMNRKGMSINVAESPGGGWVVSEYACPYFEVAQTHDSLCSMERQMMETALGHEVEIQRRMVEGHNGCHFVIKADEIGIEKHN</sequence>
<evidence type="ECO:0000256" key="2">
    <source>
        <dbReference type="ARBA" id="ARBA00023163"/>
    </source>
</evidence>
<comment type="caution">
    <text evidence="4">The sequence shown here is derived from an EMBL/GenBank/DDBJ whole genome shotgun (WGS) entry which is preliminary data.</text>
</comment>
<reference evidence="4 5" key="1">
    <citation type="submission" date="2015-07" db="EMBL/GenBank/DDBJ databases">
        <title>Whole genome sequence of Herpetosiphon geysericola DSM 7119.</title>
        <authorList>
            <person name="Hemp J."/>
            <person name="Ward L.M."/>
            <person name="Pace L.A."/>
            <person name="Fischer W.W."/>
        </authorList>
    </citation>
    <scope>NUCLEOTIDE SEQUENCE [LARGE SCALE GENOMIC DNA]</scope>
    <source>
        <strain evidence="4 5">DSM 7119</strain>
    </source>
</reference>
<dbReference type="OrthoDB" id="8545200at2"/>
<dbReference type="EMBL" id="LGKP01000040">
    <property type="protein sequence ID" value="KPL80313.1"/>
    <property type="molecule type" value="Genomic_DNA"/>
</dbReference>
<proteinExistence type="predicted"/>
<dbReference type="STRING" id="70996.SE18_25025"/>
<keyword evidence="5" id="KW-1185">Reference proteome</keyword>
<dbReference type="AlphaFoldDB" id="A0A0P6YE39"/>
<dbReference type="Proteomes" id="UP000050277">
    <property type="component" value="Unassembled WGS sequence"/>
</dbReference>
<evidence type="ECO:0000313" key="4">
    <source>
        <dbReference type="EMBL" id="KPL80313.1"/>
    </source>
</evidence>
<organism evidence="4 5">
    <name type="scientific">Herpetosiphon geysericola</name>
    <dbReference type="NCBI Taxonomy" id="70996"/>
    <lineage>
        <taxon>Bacteria</taxon>
        <taxon>Bacillati</taxon>
        <taxon>Chloroflexota</taxon>
        <taxon>Chloroflexia</taxon>
        <taxon>Herpetosiphonales</taxon>
        <taxon>Herpetosiphonaceae</taxon>
        <taxon>Herpetosiphon</taxon>
    </lineage>
</organism>
<protein>
    <recommendedName>
        <fullName evidence="3">HTH deoR-type domain-containing protein</fullName>
    </recommendedName>
</protein>
<feature type="domain" description="HTH deoR-type" evidence="3">
    <location>
        <begin position="14"/>
        <end position="55"/>
    </location>
</feature>
<dbReference type="InterPro" id="IPR036390">
    <property type="entry name" value="WH_DNA-bd_sf"/>
</dbReference>
<dbReference type="GO" id="GO:0003700">
    <property type="term" value="F:DNA-binding transcription factor activity"/>
    <property type="evidence" value="ECO:0007669"/>
    <property type="project" value="InterPro"/>
</dbReference>